<reference evidence="1" key="2">
    <citation type="submission" date="2021-10" db="EMBL/GenBank/DDBJ databases">
        <title>Phylogenomics reveals ancestral predisposition of the termite-cultivated fungus Termitomyces towards a domesticated lifestyle.</title>
        <authorList>
            <person name="Auxier B."/>
            <person name="Grum-Grzhimaylo A."/>
            <person name="Cardenas M.E."/>
            <person name="Lodge J.D."/>
            <person name="Laessoe T."/>
            <person name="Pedersen O."/>
            <person name="Smith M.E."/>
            <person name="Kuyper T.W."/>
            <person name="Franco-Molano E.A."/>
            <person name="Baroni T.J."/>
            <person name="Aanen D.K."/>
        </authorList>
    </citation>
    <scope>NUCLEOTIDE SEQUENCE</scope>
    <source>
        <strain evidence="1">D49</strain>
    </source>
</reference>
<dbReference type="AlphaFoldDB" id="A0A9P7GR73"/>
<dbReference type="OrthoDB" id="3266199at2759"/>
<proteinExistence type="predicted"/>
<keyword evidence="2" id="KW-1185">Reference proteome</keyword>
<gene>
    <name evidence="1" type="ORF">H0H81_006652</name>
</gene>
<protein>
    <recommendedName>
        <fullName evidence="3">BTB domain-containing protein</fullName>
    </recommendedName>
</protein>
<evidence type="ECO:0000313" key="1">
    <source>
        <dbReference type="EMBL" id="KAG5652000.1"/>
    </source>
</evidence>
<comment type="caution">
    <text evidence="1">The sequence shown here is derived from an EMBL/GenBank/DDBJ whole genome shotgun (WGS) entry which is preliminary data.</text>
</comment>
<organism evidence="1 2">
    <name type="scientific">Sphagnurus paluster</name>
    <dbReference type="NCBI Taxonomy" id="117069"/>
    <lineage>
        <taxon>Eukaryota</taxon>
        <taxon>Fungi</taxon>
        <taxon>Dikarya</taxon>
        <taxon>Basidiomycota</taxon>
        <taxon>Agaricomycotina</taxon>
        <taxon>Agaricomycetes</taxon>
        <taxon>Agaricomycetidae</taxon>
        <taxon>Agaricales</taxon>
        <taxon>Tricholomatineae</taxon>
        <taxon>Lyophyllaceae</taxon>
        <taxon>Sphagnurus</taxon>
    </lineage>
</organism>
<sequence length="288" mass="33074">MASIDPVRKTHPLFNSREGNIVLVSAEGTLYRIPAFILRNTTGFFRALLPPLLQAAQSQSGVVDPIEVDEKDVVVERILRMLCGLETPRWASFDEIDAVITLAEKWDAPGPISVIRSAIMAPHLLQDSLRLFILASHFGWEEEAKIASTYTLTLSIYDEQHMEQLERLSTKDLMRLLAFHRRRRDDFRTFLDSDEPFNAGNATNHFCSGCGEKVDNHTWRELKARMFYEMDQRPLGDTLLGLDMEEWPESIACWSAKCRKPECGRFYYNKLVTFRDIQDCLDKLPSTI</sequence>
<dbReference type="EMBL" id="JABCKI010000173">
    <property type="protein sequence ID" value="KAG5652000.1"/>
    <property type="molecule type" value="Genomic_DNA"/>
</dbReference>
<reference evidence="1" key="1">
    <citation type="submission" date="2021-02" db="EMBL/GenBank/DDBJ databases">
        <authorList>
            <person name="Nieuwenhuis M."/>
            <person name="Van De Peppel L.J.J."/>
        </authorList>
    </citation>
    <scope>NUCLEOTIDE SEQUENCE</scope>
    <source>
        <strain evidence="1">D49</strain>
    </source>
</reference>
<evidence type="ECO:0008006" key="3">
    <source>
        <dbReference type="Google" id="ProtNLM"/>
    </source>
</evidence>
<accession>A0A9P7GR73</accession>
<dbReference type="Proteomes" id="UP000717328">
    <property type="component" value="Unassembled WGS sequence"/>
</dbReference>
<evidence type="ECO:0000313" key="2">
    <source>
        <dbReference type="Proteomes" id="UP000717328"/>
    </source>
</evidence>
<name>A0A9P7GR73_9AGAR</name>